<accession>A0A0F3GWJ9</accession>
<comment type="caution">
    <text evidence="1">The sequence shown here is derived from an EMBL/GenBank/DDBJ whole genome shotgun (WGS) entry which is preliminary data.</text>
</comment>
<keyword evidence="2" id="KW-1185">Reference proteome</keyword>
<dbReference type="Proteomes" id="UP000033423">
    <property type="component" value="Unassembled WGS sequence"/>
</dbReference>
<organism evidence="1 2">
    <name type="scientific">Candidatus Magnetobacterium bavaricum</name>
    <dbReference type="NCBI Taxonomy" id="29290"/>
    <lineage>
        <taxon>Bacteria</taxon>
        <taxon>Pseudomonadati</taxon>
        <taxon>Nitrospirota</taxon>
        <taxon>Thermodesulfovibrionia</taxon>
        <taxon>Thermodesulfovibrionales</taxon>
        <taxon>Candidatus Magnetobacteriaceae</taxon>
        <taxon>Candidatus Magnetobacterium</taxon>
    </lineage>
</organism>
<reference evidence="1 2" key="1">
    <citation type="submission" date="2015-02" db="EMBL/GenBank/DDBJ databases">
        <title>Single-cell genomics of uncultivated deep-branching MTB reveals a conserved set of magnetosome genes.</title>
        <authorList>
            <person name="Kolinko S."/>
            <person name="Richter M."/>
            <person name="Glockner F.O."/>
            <person name="Brachmann A."/>
            <person name="Schuler D."/>
        </authorList>
    </citation>
    <scope>NUCLEOTIDE SEQUENCE [LARGE SCALE GENOMIC DNA]</scope>
    <source>
        <strain evidence="1">TM-1</strain>
    </source>
</reference>
<name>A0A0F3GWJ9_9BACT</name>
<gene>
    <name evidence="1" type="ORF">MBAV_001536</name>
</gene>
<evidence type="ECO:0000313" key="1">
    <source>
        <dbReference type="EMBL" id="KJU86271.1"/>
    </source>
</evidence>
<sequence length="53" mass="6138">MLPIMRTFILANTVIPGIHLMVKLMRFVSITELFQTMKLDNFMKQAQVAITLQ</sequence>
<evidence type="ECO:0000313" key="2">
    <source>
        <dbReference type="Proteomes" id="UP000033423"/>
    </source>
</evidence>
<dbReference type="EMBL" id="LACI01000666">
    <property type="protein sequence ID" value="KJU86271.1"/>
    <property type="molecule type" value="Genomic_DNA"/>
</dbReference>
<proteinExistence type="predicted"/>
<protein>
    <submittedName>
        <fullName evidence="1">Uncharacterized protein</fullName>
    </submittedName>
</protein>
<dbReference type="AlphaFoldDB" id="A0A0F3GWJ9"/>